<dbReference type="SMART" id="SM01019">
    <property type="entry name" value="B3"/>
    <property type="match status" value="1"/>
</dbReference>
<organism evidence="7 8">
    <name type="scientific">Aquilegia coerulea</name>
    <name type="common">Rocky mountain columbine</name>
    <dbReference type="NCBI Taxonomy" id="218851"/>
    <lineage>
        <taxon>Eukaryota</taxon>
        <taxon>Viridiplantae</taxon>
        <taxon>Streptophyta</taxon>
        <taxon>Embryophyta</taxon>
        <taxon>Tracheophyta</taxon>
        <taxon>Spermatophyta</taxon>
        <taxon>Magnoliopsida</taxon>
        <taxon>Ranunculales</taxon>
        <taxon>Ranunculaceae</taxon>
        <taxon>Thalictroideae</taxon>
        <taxon>Aquilegia</taxon>
    </lineage>
</organism>
<dbReference type="CDD" id="cd10017">
    <property type="entry name" value="B3_DNA"/>
    <property type="match status" value="1"/>
</dbReference>
<dbReference type="EMBL" id="KZ305033">
    <property type="protein sequence ID" value="PIA46154.1"/>
    <property type="molecule type" value="Genomic_DNA"/>
</dbReference>
<dbReference type="InterPro" id="IPR044837">
    <property type="entry name" value="REM16-like"/>
</dbReference>
<protein>
    <recommendedName>
        <fullName evidence="6">TF-B3 domain-containing protein</fullName>
    </recommendedName>
</protein>
<dbReference type="SUPFAM" id="SSF101936">
    <property type="entry name" value="DNA-binding pseudobarrel domain"/>
    <property type="match status" value="1"/>
</dbReference>
<proteinExistence type="predicted"/>
<evidence type="ECO:0000256" key="2">
    <source>
        <dbReference type="ARBA" id="ARBA00023015"/>
    </source>
</evidence>
<evidence type="ECO:0000313" key="7">
    <source>
        <dbReference type="EMBL" id="PIA46153.1"/>
    </source>
</evidence>
<sequence>MVKAAKQTAYEQIRQQRLEENKKRMEELNLTQLARAVTIAASPKPSPMKRVKPRIPRQETALIQVRRSSRVAKNPAPVYKEVLLDILERPRRIFLGRHFNRRTDLSNRVYASDEARLKAIEKAEELEAKLENGSPSFVKSMLQSHVTGGFWLGLPSHFCRDFLPKSDETVTLVDESGEEWPTVYLARKTGLSGGWMGFSRDHKLVDGDALVFELVKPTEFKVYIIKVDD</sequence>
<keyword evidence="5" id="KW-0539">Nucleus</keyword>
<dbReference type="PANTHER" id="PTHR31391:SF4">
    <property type="entry name" value="B3 DOMAIN-CONTAINING PROTEIN OS03G0184500"/>
    <property type="match status" value="1"/>
</dbReference>
<evidence type="ECO:0000256" key="1">
    <source>
        <dbReference type="ARBA" id="ARBA00004123"/>
    </source>
</evidence>
<dbReference type="OrthoDB" id="1909330at2759"/>
<name>A0A2G5DRL0_AQUCA</name>
<evidence type="ECO:0000256" key="4">
    <source>
        <dbReference type="ARBA" id="ARBA00023163"/>
    </source>
</evidence>
<dbReference type="AlphaFoldDB" id="A0A2G5DRL0"/>
<evidence type="ECO:0000256" key="3">
    <source>
        <dbReference type="ARBA" id="ARBA00023125"/>
    </source>
</evidence>
<dbReference type="GO" id="GO:0003677">
    <property type="term" value="F:DNA binding"/>
    <property type="evidence" value="ECO:0007669"/>
    <property type="project" value="UniProtKB-KW"/>
</dbReference>
<dbReference type="GO" id="GO:0005634">
    <property type="term" value="C:nucleus"/>
    <property type="evidence" value="ECO:0007669"/>
    <property type="project" value="UniProtKB-SubCell"/>
</dbReference>
<keyword evidence="8" id="KW-1185">Reference proteome</keyword>
<dbReference type="Proteomes" id="UP000230069">
    <property type="component" value="Unassembled WGS sequence"/>
</dbReference>
<evidence type="ECO:0000256" key="5">
    <source>
        <dbReference type="ARBA" id="ARBA00023242"/>
    </source>
</evidence>
<reference evidence="7 8" key="1">
    <citation type="submission" date="2017-09" db="EMBL/GenBank/DDBJ databases">
        <title>WGS assembly of Aquilegia coerulea Goldsmith.</title>
        <authorList>
            <person name="Hodges S."/>
            <person name="Kramer E."/>
            <person name="Nordborg M."/>
            <person name="Tomkins J."/>
            <person name="Borevitz J."/>
            <person name="Derieg N."/>
            <person name="Yan J."/>
            <person name="Mihaltcheva S."/>
            <person name="Hayes R.D."/>
            <person name="Rokhsar D."/>
        </authorList>
    </citation>
    <scope>NUCLEOTIDE SEQUENCE [LARGE SCALE GENOMIC DNA]</scope>
    <source>
        <strain evidence="8">cv. Goldsmith</strain>
    </source>
</reference>
<dbReference type="InterPro" id="IPR003340">
    <property type="entry name" value="B3_DNA-bd"/>
</dbReference>
<dbReference type="PROSITE" id="PS50863">
    <property type="entry name" value="B3"/>
    <property type="match status" value="1"/>
</dbReference>
<evidence type="ECO:0000259" key="6">
    <source>
        <dbReference type="PROSITE" id="PS50863"/>
    </source>
</evidence>
<comment type="subcellular location">
    <subcellularLocation>
        <location evidence="1">Nucleus</location>
    </subcellularLocation>
</comment>
<keyword evidence="3" id="KW-0238">DNA-binding</keyword>
<dbReference type="InterPro" id="IPR015300">
    <property type="entry name" value="DNA-bd_pseudobarrel_sf"/>
</dbReference>
<evidence type="ECO:0000313" key="8">
    <source>
        <dbReference type="Proteomes" id="UP000230069"/>
    </source>
</evidence>
<dbReference type="FunCoup" id="A0A2G5DRL0">
    <property type="interactions" value="77"/>
</dbReference>
<dbReference type="Gene3D" id="2.40.330.10">
    <property type="entry name" value="DNA-binding pseudobarrel domain"/>
    <property type="match status" value="1"/>
</dbReference>
<dbReference type="Pfam" id="PF02362">
    <property type="entry name" value="B3"/>
    <property type="match status" value="1"/>
</dbReference>
<feature type="domain" description="TF-B3" evidence="6">
    <location>
        <begin position="137"/>
        <end position="228"/>
    </location>
</feature>
<keyword evidence="2" id="KW-0805">Transcription regulation</keyword>
<gene>
    <name evidence="7" type="ORF">AQUCO_01600429v1</name>
</gene>
<dbReference type="EMBL" id="KZ305033">
    <property type="protein sequence ID" value="PIA46153.1"/>
    <property type="molecule type" value="Genomic_DNA"/>
</dbReference>
<dbReference type="PANTHER" id="PTHR31391">
    <property type="entry name" value="B3 DOMAIN-CONTAINING PROTEIN OS11G0197600-RELATED"/>
    <property type="match status" value="1"/>
</dbReference>
<keyword evidence="4" id="KW-0804">Transcription</keyword>
<accession>A0A2G5DRL0</accession>